<dbReference type="SMART" id="SM00382">
    <property type="entry name" value="AAA"/>
    <property type="match status" value="2"/>
</dbReference>
<dbReference type="AlphaFoldDB" id="A0AAJ7L8C0"/>
<evidence type="ECO:0000256" key="1">
    <source>
        <dbReference type="ARBA" id="ARBA00011054"/>
    </source>
</evidence>
<dbReference type="GO" id="GO:0005524">
    <property type="term" value="F:ATP binding"/>
    <property type="evidence" value="ECO:0007669"/>
    <property type="project" value="UniProtKB-KW"/>
</dbReference>
<dbReference type="RefSeq" id="XP_018497622.1">
    <property type="nucleotide sequence ID" value="XM_018642106.1"/>
</dbReference>
<dbReference type="KEGG" id="goe:100902534"/>
<feature type="region of interest" description="Disordered" evidence="6">
    <location>
        <begin position="134"/>
        <end position="178"/>
    </location>
</feature>
<dbReference type="SUPFAM" id="SSF52540">
    <property type="entry name" value="P-loop containing nucleoside triphosphate hydrolases"/>
    <property type="match status" value="2"/>
</dbReference>
<dbReference type="InterPro" id="IPR003439">
    <property type="entry name" value="ABC_transporter-like_ATP-bd"/>
</dbReference>
<protein>
    <submittedName>
        <fullName evidence="9">ATP-binding cassette sub-family F member 3</fullName>
    </submittedName>
</protein>
<dbReference type="FunFam" id="3.40.50.300:FF:000011">
    <property type="entry name" value="Putative ABC transporter ATP-binding component"/>
    <property type="match status" value="1"/>
</dbReference>
<dbReference type="Pfam" id="PF26051">
    <property type="entry name" value="PWI_ABCF3"/>
    <property type="match status" value="1"/>
</dbReference>
<feature type="domain" description="ABC transporter" evidence="7">
    <location>
        <begin position="181"/>
        <end position="420"/>
    </location>
</feature>
<evidence type="ECO:0000256" key="5">
    <source>
        <dbReference type="ARBA" id="ARBA00022990"/>
    </source>
</evidence>
<dbReference type="InterPro" id="IPR058770">
    <property type="entry name" value="PWI_ABCF3"/>
</dbReference>
<organism evidence="8 9">
    <name type="scientific">Galendromus occidentalis</name>
    <name type="common">western predatory mite</name>
    <dbReference type="NCBI Taxonomy" id="34638"/>
    <lineage>
        <taxon>Eukaryota</taxon>
        <taxon>Metazoa</taxon>
        <taxon>Ecdysozoa</taxon>
        <taxon>Arthropoda</taxon>
        <taxon>Chelicerata</taxon>
        <taxon>Arachnida</taxon>
        <taxon>Acari</taxon>
        <taxon>Parasitiformes</taxon>
        <taxon>Mesostigmata</taxon>
        <taxon>Gamasina</taxon>
        <taxon>Phytoseioidea</taxon>
        <taxon>Phytoseiidae</taxon>
        <taxon>Typhlodrominae</taxon>
        <taxon>Galendromus</taxon>
    </lineage>
</organism>
<dbReference type="PANTHER" id="PTHR19211">
    <property type="entry name" value="ATP-BINDING TRANSPORT PROTEIN-RELATED"/>
    <property type="match status" value="1"/>
</dbReference>
<keyword evidence="3" id="KW-0547">Nucleotide-binding</keyword>
<evidence type="ECO:0000259" key="7">
    <source>
        <dbReference type="PROSITE" id="PS50893"/>
    </source>
</evidence>
<dbReference type="InterPro" id="IPR032781">
    <property type="entry name" value="ABC_tran_Xtn"/>
</dbReference>
<evidence type="ECO:0000256" key="2">
    <source>
        <dbReference type="ARBA" id="ARBA00022737"/>
    </source>
</evidence>
<dbReference type="PROSITE" id="PS00211">
    <property type="entry name" value="ABC_TRANSPORTER_1"/>
    <property type="match status" value="2"/>
</dbReference>
<dbReference type="PANTHER" id="PTHR19211:SF117">
    <property type="entry name" value="ATP-BINDING CASSETTE SUB-FAMILY F MEMBER 3"/>
    <property type="match status" value="1"/>
</dbReference>
<dbReference type="InterPro" id="IPR027417">
    <property type="entry name" value="P-loop_NTPase"/>
</dbReference>
<comment type="similarity">
    <text evidence="1">Belongs to the ABC transporter superfamily. ABCF family. EF3 subfamily.</text>
</comment>
<dbReference type="FunFam" id="3.40.50.300:FF:000104">
    <property type="entry name" value="ATP-binding cassette sub-family F member 3"/>
    <property type="match status" value="1"/>
</dbReference>
<dbReference type="CDD" id="cd03221">
    <property type="entry name" value="ABCF_EF-3"/>
    <property type="match status" value="2"/>
</dbReference>
<keyword evidence="8" id="KW-1185">Reference proteome</keyword>
<dbReference type="Pfam" id="PF00005">
    <property type="entry name" value="ABC_tran"/>
    <property type="match status" value="2"/>
</dbReference>
<keyword evidence="4 9" id="KW-0067">ATP-binding</keyword>
<sequence length="701" mass="78499">MAAEVRAVLKNRFPKIDEELYEYLTGVLTADDFESVEEIQDAVGEMLVEVSGNQMDPKELEMLCSQIIRFFSLGTDLPNGLHKLQQLNTPVLMGTMGAPQQDQEEVSSIWLAQKQSSSTVDQRKLEKAEAKIRAKQERREGIEAPSGFQGATLQTNKEATATQALSRRGQTSEASSKSRDIRIENFDISIGDKNLLLNATLSLSFGRRYGVVGRNGIGKSTLLRMISARQLCLPAHVTVLHVEQEVVGDETSALESVLECDEERDTLMKEEQTLTKSGANDARLAEIYARLHEIEAESAPARASVILAGLGFTPDMQRKATKEFSGGWRMRIALARALFTKPDLLLLDEPTNMLDMKAIIWLENYLKGWESTLLVVSHDRQFLDEVPTDIYHFYSQRLEPYRGNYTDFIKTMNDRLTSQQREYEAQLAYRKQAQLFIDKFRYNAKRASLVQSRIKALEKLPELKPVEREQVVTLKFPEPEALFPPVLQLDSVTFAYDKSATILQNVDLSANMQSRICIVGDNGAGKTTLLKLVNGDLEPTKGIRMAHRNLVIGYFSQHHVDALELEVSPVELLAKRFPGKPSESYRTQLGQFGISGEMALQPIASLSGGQKSRVAFGVIAMTVPHLLVLDEPTNHLDIETVDALGKCLQTFKGGVILVSHDERLVKTVCKELWVCAKGTVRSVEGGFDEYRKMVERELAEQ</sequence>
<evidence type="ECO:0000313" key="9">
    <source>
        <dbReference type="RefSeq" id="XP_018497622.1"/>
    </source>
</evidence>
<evidence type="ECO:0000313" key="8">
    <source>
        <dbReference type="Proteomes" id="UP000694867"/>
    </source>
</evidence>
<dbReference type="GO" id="GO:0016887">
    <property type="term" value="F:ATP hydrolysis activity"/>
    <property type="evidence" value="ECO:0007669"/>
    <property type="project" value="InterPro"/>
</dbReference>
<keyword evidence="2" id="KW-0677">Repeat</keyword>
<dbReference type="Proteomes" id="UP000694867">
    <property type="component" value="Unplaced"/>
</dbReference>
<keyword evidence="5" id="KW-0007">Acetylation</keyword>
<dbReference type="PROSITE" id="PS50893">
    <property type="entry name" value="ABC_TRANSPORTER_2"/>
    <property type="match status" value="2"/>
</dbReference>
<name>A0AAJ7L8C0_9ACAR</name>
<proteinExistence type="inferred from homology"/>
<reference evidence="9" key="1">
    <citation type="submission" date="2025-08" db="UniProtKB">
        <authorList>
            <consortium name="RefSeq"/>
        </authorList>
    </citation>
    <scope>IDENTIFICATION</scope>
</reference>
<evidence type="ECO:0000256" key="4">
    <source>
        <dbReference type="ARBA" id="ARBA00022840"/>
    </source>
</evidence>
<evidence type="ECO:0000256" key="6">
    <source>
        <dbReference type="SAM" id="MobiDB-lite"/>
    </source>
</evidence>
<dbReference type="InterPro" id="IPR017871">
    <property type="entry name" value="ABC_transporter-like_CS"/>
</dbReference>
<dbReference type="InterPro" id="IPR003593">
    <property type="entry name" value="AAA+_ATPase"/>
</dbReference>
<dbReference type="GeneID" id="100902534"/>
<feature type="compositionally biased region" description="Polar residues" evidence="6">
    <location>
        <begin position="149"/>
        <end position="175"/>
    </location>
</feature>
<evidence type="ECO:0000256" key="3">
    <source>
        <dbReference type="ARBA" id="ARBA00022741"/>
    </source>
</evidence>
<feature type="domain" description="ABC transporter" evidence="7">
    <location>
        <begin position="487"/>
        <end position="701"/>
    </location>
</feature>
<gene>
    <name evidence="9" type="primary">LOC100902534</name>
</gene>
<accession>A0AAJ7L8C0</accession>
<dbReference type="InterPro" id="IPR050611">
    <property type="entry name" value="ABCF"/>
</dbReference>
<dbReference type="Gene3D" id="3.40.50.300">
    <property type="entry name" value="P-loop containing nucleotide triphosphate hydrolases"/>
    <property type="match status" value="2"/>
</dbReference>
<dbReference type="Pfam" id="PF12848">
    <property type="entry name" value="ABC_tran_Xtn"/>
    <property type="match status" value="1"/>
</dbReference>